<name>A0ABQ9WLR2_9EUKA</name>
<protein>
    <submittedName>
        <fullName evidence="2">Uncharacterized protein</fullName>
    </submittedName>
</protein>
<evidence type="ECO:0000313" key="3">
    <source>
        <dbReference type="Proteomes" id="UP001281761"/>
    </source>
</evidence>
<evidence type="ECO:0000256" key="1">
    <source>
        <dbReference type="SAM" id="MobiDB-lite"/>
    </source>
</evidence>
<proteinExistence type="predicted"/>
<gene>
    <name evidence="2" type="ORF">BLNAU_24691</name>
</gene>
<feature type="compositionally biased region" description="Basic and acidic residues" evidence="1">
    <location>
        <begin position="155"/>
        <end position="165"/>
    </location>
</feature>
<reference evidence="2 3" key="1">
    <citation type="journal article" date="2022" name="bioRxiv">
        <title>Genomics of Preaxostyla Flagellates Illuminates Evolutionary Transitions and the Path Towards Mitochondrial Loss.</title>
        <authorList>
            <person name="Novak L.V.F."/>
            <person name="Treitli S.C."/>
            <person name="Pyrih J."/>
            <person name="Halakuc P."/>
            <person name="Pipaliya S.V."/>
            <person name="Vacek V."/>
            <person name="Brzon O."/>
            <person name="Soukal P."/>
            <person name="Eme L."/>
            <person name="Dacks J.B."/>
            <person name="Karnkowska A."/>
            <person name="Elias M."/>
            <person name="Hampl V."/>
        </authorList>
    </citation>
    <scope>NUCLEOTIDE SEQUENCE [LARGE SCALE GENOMIC DNA]</scope>
    <source>
        <strain evidence="2">NAU3</strain>
        <tissue evidence="2">Gut</tissue>
    </source>
</reference>
<feature type="compositionally biased region" description="Basic residues" evidence="1">
    <location>
        <begin position="143"/>
        <end position="154"/>
    </location>
</feature>
<dbReference type="Proteomes" id="UP001281761">
    <property type="component" value="Unassembled WGS sequence"/>
</dbReference>
<keyword evidence="3" id="KW-1185">Reference proteome</keyword>
<feature type="region of interest" description="Disordered" evidence="1">
    <location>
        <begin position="138"/>
        <end position="165"/>
    </location>
</feature>
<sequence>MNQQSLFISPSFSSDHICVEQNILLIVHRARKDASLTNSSSANFRISSPRHCFQSISFSISLRHSLSLPRFPLTVHPPQPQFLRRHKLSTVRLSATSQHDYAFISSVARARLEFGLTESHPPNLDASHELCANISATADTRRGERKKGRQVGRRGKGERGRLHDDGEHGTVLALSGLGLDTIRTAALCLLELPHSAFSNIDLVVQNQCNTFDMSQYTKQSYVPSFNLRTHFAFSRMRSVNNAISGSITEAYVVGDWFVCNTLRGEQQLVKTDVLNARTLSTSSVTCTVFGEDSNVHLWHDGVLKHCIEVVFGSSSVSKYSPVPISPQTSNNSFWWANWKCGIIGGDERAGIKRRQVLEGWTRAQRISV</sequence>
<organism evidence="2 3">
    <name type="scientific">Blattamonas nauphoetae</name>
    <dbReference type="NCBI Taxonomy" id="2049346"/>
    <lineage>
        <taxon>Eukaryota</taxon>
        <taxon>Metamonada</taxon>
        <taxon>Preaxostyla</taxon>
        <taxon>Oxymonadida</taxon>
        <taxon>Blattamonas</taxon>
    </lineage>
</organism>
<accession>A0ABQ9WLR2</accession>
<dbReference type="EMBL" id="JARBJD010000678">
    <property type="protein sequence ID" value="KAK2940397.1"/>
    <property type="molecule type" value="Genomic_DNA"/>
</dbReference>
<comment type="caution">
    <text evidence="2">The sequence shown here is derived from an EMBL/GenBank/DDBJ whole genome shotgun (WGS) entry which is preliminary data.</text>
</comment>
<evidence type="ECO:0000313" key="2">
    <source>
        <dbReference type="EMBL" id="KAK2940397.1"/>
    </source>
</evidence>